<dbReference type="GO" id="GO:0045504">
    <property type="term" value="F:dynein heavy chain binding"/>
    <property type="evidence" value="ECO:0007669"/>
    <property type="project" value="TreeGrafter"/>
</dbReference>
<keyword evidence="9" id="KW-0206">Cytoskeleton</keyword>
<comment type="similarity">
    <text evidence="2">Belongs to the dynein intermediate chain family.</text>
</comment>
<dbReference type="GO" id="GO:0036158">
    <property type="term" value="P:outer dynein arm assembly"/>
    <property type="evidence" value="ECO:0007669"/>
    <property type="project" value="TreeGrafter"/>
</dbReference>
<proteinExistence type="inferred from homology"/>
<organism evidence="12">
    <name type="scientific">Timema tahoe</name>
    <dbReference type="NCBI Taxonomy" id="61484"/>
    <lineage>
        <taxon>Eukaryota</taxon>
        <taxon>Metazoa</taxon>
        <taxon>Ecdysozoa</taxon>
        <taxon>Arthropoda</taxon>
        <taxon>Hexapoda</taxon>
        <taxon>Insecta</taxon>
        <taxon>Pterygota</taxon>
        <taxon>Neoptera</taxon>
        <taxon>Polyneoptera</taxon>
        <taxon>Phasmatodea</taxon>
        <taxon>Timematodea</taxon>
        <taxon>Timematoidea</taxon>
        <taxon>Timematidae</taxon>
        <taxon>Timema</taxon>
    </lineage>
</organism>
<evidence type="ECO:0000256" key="8">
    <source>
        <dbReference type="ARBA" id="ARBA00023175"/>
    </source>
</evidence>
<evidence type="ECO:0008006" key="13">
    <source>
        <dbReference type="Google" id="ProtNLM"/>
    </source>
</evidence>
<keyword evidence="10" id="KW-0966">Cell projection</keyword>
<dbReference type="GO" id="GO:0005874">
    <property type="term" value="C:microtubule"/>
    <property type="evidence" value="ECO:0007669"/>
    <property type="project" value="UniProtKB-KW"/>
</dbReference>
<evidence type="ECO:0000256" key="2">
    <source>
        <dbReference type="ARBA" id="ARBA00011059"/>
    </source>
</evidence>
<dbReference type="InterPro" id="IPR015943">
    <property type="entry name" value="WD40/YVTN_repeat-like_dom_sf"/>
</dbReference>
<evidence type="ECO:0000256" key="11">
    <source>
        <dbReference type="SAM" id="MobiDB-lite"/>
    </source>
</evidence>
<comment type="subcellular location">
    <subcellularLocation>
        <location evidence="1">Cytoplasm</location>
        <location evidence="1">Cytoskeleton</location>
        <location evidence="1">Cilium axoneme</location>
    </subcellularLocation>
</comment>
<feature type="region of interest" description="Disordered" evidence="11">
    <location>
        <begin position="764"/>
        <end position="784"/>
    </location>
</feature>
<keyword evidence="6" id="KW-0677">Repeat</keyword>
<dbReference type="GO" id="GO:0003341">
    <property type="term" value="P:cilium movement"/>
    <property type="evidence" value="ECO:0007669"/>
    <property type="project" value="TreeGrafter"/>
</dbReference>
<dbReference type="GO" id="GO:0036157">
    <property type="term" value="C:outer dynein arm"/>
    <property type="evidence" value="ECO:0007669"/>
    <property type="project" value="TreeGrafter"/>
</dbReference>
<name>A0A7R9FJM4_9NEOP</name>
<dbReference type="Gene3D" id="2.130.10.10">
    <property type="entry name" value="YVTN repeat-like/Quinoprotein amine dehydrogenase"/>
    <property type="match status" value="2"/>
</dbReference>
<evidence type="ECO:0000256" key="4">
    <source>
        <dbReference type="ARBA" id="ARBA00022574"/>
    </source>
</evidence>
<dbReference type="InterPro" id="IPR001680">
    <property type="entry name" value="WD40_rpt"/>
</dbReference>
<keyword evidence="3" id="KW-0963">Cytoplasm</keyword>
<keyword evidence="8" id="KW-0505">Motor protein</keyword>
<accession>A0A7R9FJM4</accession>
<dbReference type="InterPro" id="IPR036322">
    <property type="entry name" value="WD40_repeat_dom_sf"/>
</dbReference>
<evidence type="ECO:0000256" key="10">
    <source>
        <dbReference type="ARBA" id="ARBA00023273"/>
    </source>
</evidence>
<feature type="region of interest" description="Disordered" evidence="11">
    <location>
        <begin position="146"/>
        <end position="228"/>
    </location>
</feature>
<keyword evidence="4" id="KW-0853">WD repeat</keyword>
<keyword evidence="7" id="KW-0243">Dynein</keyword>
<evidence type="ECO:0000256" key="6">
    <source>
        <dbReference type="ARBA" id="ARBA00022737"/>
    </source>
</evidence>
<reference evidence="12" key="1">
    <citation type="submission" date="2020-11" db="EMBL/GenBank/DDBJ databases">
        <authorList>
            <person name="Tran Van P."/>
        </authorList>
    </citation>
    <scope>NUCLEOTIDE SEQUENCE</scope>
</reference>
<evidence type="ECO:0000256" key="5">
    <source>
        <dbReference type="ARBA" id="ARBA00022701"/>
    </source>
</evidence>
<gene>
    <name evidence="12" type="ORF">TTEB3V08_LOCUS2856</name>
</gene>
<keyword evidence="5" id="KW-0493">Microtubule</keyword>
<evidence type="ECO:0000256" key="1">
    <source>
        <dbReference type="ARBA" id="ARBA00004430"/>
    </source>
</evidence>
<dbReference type="InterPro" id="IPR050687">
    <property type="entry name" value="Dynein_IC"/>
</dbReference>
<feature type="compositionally biased region" description="Polar residues" evidence="11">
    <location>
        <begin position="219"/>
        <end position="228"/>
    </location>
</feature>
<dbReference type="GO" id="GO:0045503">
    <property type="term" value="F:dynein light chain binding"/>
    <property type="evidence" value="ECO:0007669"/>
    <property type="project" value="TreeGrafter"/>
</dbReference>
<dbReference type="FunFam" id="2.130.10.10:FF:000251">
    <property type="entry name" value="Dynein axonemal intermediate chain 1"/>
    <property type="match status" value="1"/>
</dbReference>
<dbReference type="PANTHER" id="PTHR12442:SF11">
    <property type="entry name" value="DYNEIN AXONEMAL INTERMEDIATE CHAIN 1"/>
    <property type="match status" value="1"/>
</dbReference>
<dbReference type="Pfam" id="PF00400">
    <property type="entry name" value="WD40"/>
    <property type="match status" value="1"/>
</dbReference>
<dbReference type="SUPFAM" id="SSF50978">
    <property type="entry name" value="WD40 repeat-like"/>
    <property type="match status" value="1"/>
</dbReference>
<dbReference type="SMART" id="SM00320">
    <property type="entry name" value="WD40"/>
    <property type="match status" value="4"/>
</dbReference>
<feature type="compositionally biased region" description="Basic and acidic residues" evidence="11">
    <location>
        <begin position="182"/>
        <end position="195"/>
    </location>
</feature>
<evidence type="ECO:0000256" key="7">
    <source>
        <dbReference type="ARBA" id="ARBA00023017"/>
    </source>
</evidence>
<evidence type="ECO:0000313" key="12">
    <source>
        <dbReference type="EMBL" id="CAD7454760.1"/>
    </source>
</evidence>
<dbReference type="EMBL" id="OE000704">
    <property type="protein sequence ID" value="CAD7454760.1"/>
    <property type="molecule type" value="Genomic_DNA"/>
</dbReference>
<protein>
    <recommendedName>
        <fullName evidence="13">Dynein intermediate chain 2, ciliary</fullName>
    </recommendedName>
</protein>
<dbReference type="AlphaFoldDB" id="A0A7R9FJM4"/>
<evidence type="ECO:0000256" key="9">
    <source>
        <dbReference type="ARBA" id="ARBA00023212"/>
    </source>
</evidence>
<dbReference type="PANTHER" id="PTHR12442">
    <property type="entry name" value="DYNEIN INTERMEDIATE CHAIN"/>
    <property type="match status" value="1"/>
</dbReference>
<evidence type="ECO:0000256" key="3">
    <source>
        <dbReference type="ARBA" id="ARBA00022490"/>
    </source>
</evidence>
<feature type="compositionally biased region" description="Acidic residues" evidence="11">
    <location>
        <begin position="196"/>
        <end position="210"/>
    </location>
</feature>
<sequence length="784" mass="89050">MKASDGYIPTIIAPEYFALKGCPYTYELLYTGLCLKFGQSGSKLLRQKASMVRLHSRPPDPSEVVIQDDFDSWIRAKQLQRPDYQVELTDEELQEEITRVLTTMNPQLPKNIVEYNFKEGTFVPVAQTSHAVVLLDVEGTALHKESEEAKQQVMAEGGVISVRKTSQEPETADGPIAEEVGVADKEKEGGEREAAEAEAETQAEETEDDEAGRHDSAGDVQTLSTGPKKLTNQFNFCERATLTYNNPFRSGVYFRVRRDGGRLQDLGTQTIPPPRATFTEQVMQFTIYDAYQEDFDAQQREKEKEKKDKVVLTKKDEVKKKDDKGGNQHLDKDYRYWEDPSDEYREDEGTLLPLWKFVYEKTKKNNQHPEGAVCLFTLKNPSFPEYICTTDSGVVCVDIHPKYPYLMVIGKYDGNVAIYDVHLPTRAPQYESNSVSNKHGGIVWEVRWGPDMPDGEINFFSVSGDGHVYNWILMQNELSQTVVIPLFLSSEPIPGPDGTLISLTGCGSAIAFHPLDPQIFLVGIEEGYIYKCSTAYSSMYLATYKAHHMPVSRIGYNSFYPDIFISCSTDWRIKIWEDKRSDPLFVFDLGAPVGDVSWSPFSSTVFGAVTSDGKLHIFDLNINKYKAICIQNIVSKRRNKLTRLAFNYKLPIVIVGDDRGCTTSLKLSPNLRKKVRPPKKGPPVEPRQLEIMKTRWVNQIKKDVEKNGERWRTVMESKMFLDRQRWRELVRKHRTRAWRTKLCTTGCIGARHAALRTSTSWSTAAEHTINSKQHTSPSTNANTF</sequence>